<dbReference type="GO" id="GO:0030289">
    <property type="term" value="C:protein phosphatase 4 complex"/>
    <property type="evidence" value="ECO:0007669"/>
    <property type="project" value="InterPro"/>
</dbReference>
<protein>
    <recommendedName>
        <fullName evidence="4">Protein phosphatase 4 regulatory subunit 2</fullName>
    </recommendedName>
</protein>
<evidence type="ECO:0000313" key="2">
    <source>
        <dbReference type="Ensembl" id="ENSMNEP00000045890.1"/>
    </source>
</evidence>
<comment type="similarity">
    <text evidence="1">Belongs to the PPP4R2 family.</text>
</comment>
<dbReference type="GO" id="GO:0019888">
    <property type="term" value="F:protein phosphatase regulator activity"/>
    <property type="evidence" value="ECO:0007669"/>
    <property type="project" value="InterPro"/>
</dbReference>
<proteinExistence type="inferred from homology"/>
<evidence type="ECO:0008006" key="4">
    <source>
        <dbReference type="Google" id="ProtNLM"/>
    </source>
</evidence>
<evidence type="ECO:0000256" key="1">
    <source>
        <dbReference type="ARBA" id="ARBA00009207"/>
    </source>
</evidence>
<reference evidence="2" key="1">
    <citation type="submission" date="2025-08" db="UniProtKB">
        <authorList>
            <consortium name="Ensembl"/>
        </authorList>
    </citation>
    <scope>IDENTIFICATION</scope>
</reference>
<keyword evidence="3" id="KW-1185">Reference proteome</keyword>
<dbReference type="GeneTree" id="ENSGT00940000160975"/>
<dbReference type="InterPro" id="IPR015267">
    <property type="entry name" value="PPP4R2"/>
</dbReference>
<evidence type="ECO:0000313" key="3">
    <source>
        <dbReference type="Proteomes" id="UP000233120"/>
    </source>
</evidence>
<organism evidence="2 3">
    <name type="scientific">Macaca nemestrina</name>
    <name type="common">Pig-tailed macaque</name>
    <dbReference type="NCBI Taxonomy" id="9545"/>
    <lineage>
        <taxon>Eukaryota</taxon>
        <taxon>Metazoa</taxon>
        <taxon>Chordata</taxon>
        <taxon>Craniata</taxon>
        <taxon>Vertebrata</taxon>
        <taxon>Euteleostomi</taxon>
        <taxon>Mammalia</taxon>
        <taxon>Eutheria</taxon>
        <taxon>Euarchontoglires</taxon>
        <taxon>Primates</taxon>
        <taxon>Haplorrhini</taxon>
        <taxon>Catarrhini</taxon>
        <taxon>Cercopithecidae</taxon>
        <taxon>Cercopithecinae</taxon>
        <taxon>Macaca</taxon>
    </lineage>
</organism>
<sequence>MDVERLQEALRDFEKRRGKEVCPILDQILKIVAGFNGIPFTVQRLCELLTDPRRNYTGTDKFLRGVEKNVMVISCVYPSSEKNNSNSLNRMNGVMFPGNSPSYTERSNINGWVWWQAPVSPLLGRLRQENGVNSGGGACSEPRWCHCTSAWVTEQDSVSEKKKNLALVKPWKS</sequence>
<dbReference type="Proteomes" id="UP000233120">
    <property type="component" value="Unassembled WGS sequence"/>
</dbReference>
<accession>A0A2K6ECJ9</accession>
<dbReference type="GO" id="GO:0005737">
    <property type="term" value="C:cytoplasm"/>
    <property type="evidence" value="ECO:0007669"/>
    <property type="project" value="TreeGrafter"/>
</dbReference>
<dbReference type="PANTHER" id="PTHR16487:SF5">
    <property type="entry name" value="SERINE_THREONINE-PROTEIN PHOSPHATASE 4 REGULATORY SUBUNIT 2"/>
    <property type="match status" value="1"/>
</dbReference>
<dbReference type="AlphaFoldDB" id="A0A2K6ECJ9"/>
<name>A0A2K6ECJ9_MACNE</name>
<dbReference type="GO" id="GO:0005634">
    <property type="term" value="C:nucleus"/>
    <property type="evidence" value="ECO:0007669"/>
    <property type="project" value="TreeGrafter"/>
</dbReference>
<dbReference type="Pfam" id="PF09184">
    <property type="entry name" value="PPP4R2"/>
    <property type="match status" value="1"/>
</dbReference>
<reference evidence="2" key="2">
    <citation type="submission" date="2025-09" db="UniProtKB">
        <authorList>
            <consortium name="Ensembl"/>
        </authorList>
    </citation>
    <scope>IDENTIFICATION</scope>
</reference>
<dbReference type="PANTHER" id="PTHR16487">
    <property type="entry name" value="PPP4R2-RELATED PROTEIN"/>
    <property type="match status" value="1"/>
</dbReference>
<dbReference type="Ensembl" id="ENSMNET00000070403.1">
    <property type="protein sequence ID" value="ENSMNEP00000045890.1"/>
    <property type="gene ID" value="ENSMNEG00000045423.1"/>
</dbReference>